<dbReference type="SUPFAM" id="SSF54427">
    <property type="entry name" value="NTF2-like"/>
    <property type="match status" value="1"/>
</dbReference>
<dbReference type="AlphaFoldDB" id="A0A1A7BDB2"/>
<comment type="caution">
    <text evidence="2">The sequence shown here is derived from an EMBL/GenBank/DDBJ whole genome shotgun (WGS) entry which is preliminary data.</text>
</comment>
<name>A0A1A7BDB2_9SPHN</name>
<organism evidence="2 3">
    <name type="scientific">Erythrobacter dokdonensis DSW-74</name>
    <dbReference type="NCBI Taxonomy" id="1300349"/>
    <lineage>
        <taxon>Bacteria</taxon>
        <taxon>Pseudomonadati</taxon>
        <taxon>Pseudomonadota</taxon>
        <taxon>Alphaproteobacteria</taxon>
        <taxon>Sphingomonadales</taxon>
        <taxon>Erythrobacteraceae</taxon>
        <taxon>Erythrobacter/Porphyrobacter group</taxon>
        <taxon>Erythrobacter</taxon>
    </lineage>
</organism>
<dbReference type="InterPro" id="IPR037401">
    <property type="entry name" value="SnoaL-like"/>
</dbReference>
<dbReference type="InterPro" id="IPR032710">
    <property type="entry name" value="NTF2-like_dom_sf"/>
</dbReference>
<protein>
    <submittedName>
        <fullName evidence="2">Ketosteroid isomerase-like protein</fullName>
    </submittedName>
</protein>
<keyword evidence="3" id="KW-1185">Reference proteome</keyword>
<dbReference type="PANTHER" id="PTHR41252">
    <property type="entry name" value="BLR2505 PROTEIN"/>
    <property type="match status" value="1"/>
</dbReference>
<dbReference type="GO" id="GO:0016853">
    <property type="term" value="F:isomerase activity"/>
    <property type="evidence" value="ECO:0007669"/>
    <property type="project" value="UniProtKB-KW"/>
</dbReference>
<evidence type="ECO:0000259" key="1">
    <source>
        <dbReference type="Pfam" id="PF12680"/>
    </source>
</evidence>
<proteinExistence type="predicted"/>
<dbReference type="PANTHER" id="PTHR41252:SF1">
    <property type="entry name" value="BLR2505 PROTEIN"/>
    <property type="match status" value="1"/>
</dbReference>
<keyword evidence="2" id="KW-0413">Isomerase</keyword>
<sequence>MYAAFAAGDIPGVLALLADDVVWNEAEGNKLADRSPYVGPQAVLEGVFERLAQDFAEFSVEIDMILDEGDLVVTQGRYHAKARGSEVEIHPRIASFWTVRNGKIAAFQQHVDTLILSKAIGEPDLSGAVIQPQV</sequence>
<dbReference type="Pfam" id="PF12680">
    <property type="entry name" value="SnoaL_2"/>
    <property type="match status" value="1"/>
</dbReference>
<dbReference type="STRING" id="1300349.I603_2446"/>
<dbReference type="Gene3D" id="3.10.450.50">
    <property type="match status" value="1"/>
</dbReference>
<gene>
    <name evidence="2" type="ORF">I603_2446</name>
</gene>
<dbReference type="EMBL" id="LZYB01000006">
    <property type="protein sequence ID" value="OBV10484.1"/>
    <property type="molecule type" value="Genomic_DNA"/>
</dbReference>
<evidence type="ECO:0000313" key="2">
    <source>
        <dbReference type="EMBL" id="OBV10484.1"/>
    </source>
</evidence>
<dbReference type="Proteomes" id="UP000092484">
    <property type="component" value="Unassembled WGS sequence"/>
</dbReference>
<evidence type="ECO:0000313" key="3">
    <source>
        <dbReference type="Proteomes" id="UP000092484"/>
    </source>
</evidence>
<feature type="domain" description="SnoaL-like" evidence="1">
    <location>
        <begin position="1"/>
        <end position="106"/>
    </location>
</feature>
<reference evidence="2 3" key="1">
    <citation type="submission" date="2016-06" db="EMBL/GenBank/DDBJ databases">
        <title>Genome sequence of Porphyrobacter dokdonensis DSW-74.</title>
        <authorList>
            <person name="Kim J.F."/>
            <person name="Song J.Y."/>
        </authorList>
    </citation>
    <scope>NUCLEOTIDE SEQUENCE [LARGE SCALE GENOMIC DNA]</scope>
    <source>
        <strain evidence="2 3">DSW-74</strain>
    </source>
</reference>
<accession>A0A1A7BDB2</accession>